<evidence type="ECO:0000313" key="3">
    <source>
        <dbReference type="Proteomes" id="UP000320176"/>
    </source>
</evidence>
<dbReference type="AlphaFoldDB" id="A0A5C6A0F0"/>
<keyword evidence="1" id="KW-1133">Transmembrane helix</keyword>
<sequence>MPPSDPFETNPYAPSAELGTPSRAIKVDGVTGPQIVGRIMLAVTLAGGVFGLGSAATVALVALSEGGIGTDVLGVFLMMSFWSFIAGMILAGIPTVLITPLSYGIFASKRSPLHPISGREVLLLASFCGFVTGCLPTTLISGFQFYAIAWSLIPGVVGALLTPFCLIGFARRVDRMQKQREQHLELEAGLAPSPFAIADADGGR</sequence>
<evidence type="ECO:0000313" key="2">
    <source>
        <dbReference type="EMBL" id="TWT92668.1"/>
    </source>
</evidence>
<proteinExistence type="predicted"/>
<keyword evidence="3" id="KW-1185">Reference proteome</keyword>
<dbReference type="EMBL" id="SJPN01000010">
    <property type="protein sequence ID" value="TWT92668.1"/>
    <property type="molecule type" value="Genomic_DNA"/>
</dbReference>
<feature type="transmembrane region" description="Helical" evidence="1">
    <location>
        <begin position="75"/>
        <end position="101"/>
    </location>
</feature>
<organism evidence="2 3">
    <name type="scientific">Stieleria varia</name>
    <dbReference type="NCBI Taxonomy" id="2528005"/>
    <lineage>
        <taxon>Bacteria</taxon>
        <taxon>Pseudomonadati</taxon>
        <taxon>Planctomycetota</taxon>
        <taxon>Planctomycetia</taxon>
        <taxon>Pirellulales</taxon>
        <taxon>Pirellulaceae</taxon>
        <taxon>Stieleria</taxon>
    </lineage>
</organism>
<keyword evidence="1" id="KW-0812">Transmembrane</keyword>
<comment type="caution">
    <text evidence="2">The sequence shown here is derived from an EMBL/GenBank/DDBJ whole genome shotgun (WGS) entry which is preliminary data.</text>
</comment>
<feature type="transmembrane region" description="Helical" evidence="1">
    <location>
        <begin position="121"/>
        <end position="141"/>
    </location>
</feature>
<keyword evidence="1" id="KW-0472">Membrane</keyword>
<evidence type="ECO:0000256" key="1">
    <source>
        <dbReference type="SAM" id="Phobius"/>
    </source>
</evidence>
<name>A0A5C6A0F0_9BACT</name>
<gene>
    <name evidence="2" type="ORF">Pla52n_60330</name>
</gene>
<reference evidence="2 3" key="1">
    <citation type="submission" date="2019-02" db="EMBL/GenBank/DDBJ databases">
        <title>Deep-cultivation of Planctomycetes and their phenomic and genomic characterization uncovers novel biology.</title>
        <authorList>
            <person name="Wiegand S."/>
            <person name="Jogler M."/>
            <person name="Boedeker C."/>
            <person name="Pinto D."/>
            <person name="Vollmers J."/>
            <person name="Rivas-Marin E."/>
            <person name="Kohn T."/>
            <person name="Peeters S.H."/>
            <person name="Heuer A."/>
            <person name="Rast P."/>
            <person name="Oberbeckmann S."/>
            <person name="Bunk B."/>
            <person name="Jeske O."/>
            <person name="Meyerdierks A."/>
            <person name="Storesund J.E."/>
            <person name="Kallscheuer N."/>
            <person name="Luecker S."/>
            <person name="Lage O.M."/>
            <person name="Pohl T."/>
            <person name="Merkel B.J."/>
            <person name="Hornburger P."/>
            <person name="Mueller R.-W."/>
            <person name="Bruemmer F."/>
            <person name="Labrenz M."/>
            <person name="Spormann A.M."/>
            <person name="Op Den Camp H."/>
            <person name="Overmann J."/>
            <person name="Amann R."/>
            <person name="Jetten M.S.M."/>
            <person name="Mascher T."/>
            <person name="Medema M.H."/>
            <person name="Devos D.P."/>
            <person name="Kaster A.-K."/>
            <person name="Ovreas L."/>
            <person name="Rohde M."/>
            <person name="Galperin M.Y."/>
            <person name="Jogler C."/>
        </authorList>
    </citation>
    <scope>NUCLEOTIDE SEQUENCE [LARGE SCALE GENOMIC DNA]</scope>
    <source>
        <strain evidence="2 3">Pla52n</strain>
    </source>
</reference>
<accession>A0A5C6A0F0</accession>
<dbReference type="RefSeq" id="WP_146522986.1">
    <property type="nucleotide sequence ID" value="NZ_CP151726.1"/>
</dbReference>
<feature type="transmembrane region" description="Helical" evidence="1">
    <location>
        <begin position="39"/>
        <end position="63"/>
    </location>
</feature>
<feature type="transmembrane region" description="Helical" evidence="1">
    <location>
        <begin position="147"/>
        <end position="170"/>
    </location>
</feature>
<protein>
    <submittedName>
        <fullName evidence="2">Uncharacterized protein</fullName>
    </submittedName>
</protein>
<dbReference type="Proteomes" id="UP000320176">
    <property type="component" value="Unassembled WGS sequence"/>
</dbReference>